<evidence type="ECO:0000259" key="3">
    <source>
        <dbReference type="Pfam" id="PF14909"/>
    </source>
</evidence>
<dbReference type="InParanoid" id="A0A4W3HKS1"/>
<dbReference type="Pfam" id="PF14909">
    <property type="entry name" value="SPATA6"/>
    <property type="match status" value="1"/>
</dbReference>
<reference evidence="5" key="3">
    <citation type="journal article" date="2014" name="Nature">
        <title>Elephant shark genome provides unique insights into gnathostome evolution.</title>
        <authorList>
            <consortium name="International Elephant Shark Genome Sequencing Consortium"/>
            <person name="Venkatesh B."/>
            <person name="Lee A.P."/>
            <person name="Ravi V."/>
            <person name="Maurya A.K."/>
            <person name="Lian M.M."/>
            <person name="Swann J.B."/>
            <person name="Ohta Y."/>
            <person name="Flajnik M.F."/>
            <person name="Sutoh Y."/>
            <person name="Kasahara M."/>
            <person name="Hoon S."/>
            <person name="Gangu V."/>
            <person name="Roy S.W."/>
            <person name="Irimia M."/>
            <person name="Korzh V."/>
            <person name="Kondrychyn I."/>
            <person name="Lim Z.W."/>
            <person name="Tay B.H."/>
            <person name="Tohari S."/>
            <person name="Kong K.W."/>
            <person name="Ho S."/>
            <person name="Lorente-Galdos B."/>
            <person name="Quilez J."/>
            <person name="Marques-Bonet T."/>
            <person name="Raney B.J."/>
            <person name="Ingham P.W."/>
            <person name="Tay A."/>
            <person name="Hillier L.W."/>
            <person name="Minx P."/>
            <person name="Boehm T."/>
            <person name="Wilson R.K."/>
            <person name="Brenner S."/>
            <person name="Warren W.C."/>
        </authorList>
    </citation>
    <scope>NUCLEOTIDE SEQUENCE [LARGE SCALE GENOMIC DNA]</scope>
</reference>
<proteinExistence type="inferred from homology"/>
<feature type="domain" description="Spermatogenesis-associated protein 6 N-terminal" evidence="3">
    <location>
        <begin position="19"/>
        <end position="68"/>
    </location>
</feature>
<keyword evidence="2" id="KW-0597">Phosphoprotein</keyword>
<keyword evidence="5" id="KW-1185">Reference proteome</keyword>
<dbReference type="InterPro" id="IPR032732">
    <property type="entry name" value="SPATA6_N"/>
</dbReference>
<dbReference type="GeneTree" id="ENSGT01000000215711"/>
<dbReference type="GO" id="GO:0032027">
    <property type="term" value="F:myosin light chain binding"/>
    <property type="evidence" value="ECO:0007669"/>
    <property type="project" value="InterPro"/>
</dbReference>
<dbReference type="Ensembl" id="ENSCMIT00000016998.1">
    <property type="protein sequence ID" value="ENSCMIP00000016666.1"/>
    <property type="gene ID" value="ENSCMIG00000008011.1"/>
</dbReference>
<dbReference type="STRING" id="7868.ENSCMIP00000016666"/>
<organism evidence="4 5">
    <name type="scientific">Callorhinchus milii</name>
    <name type="common">Ghost shark</name>
    <dbReference type="NCBI Taxonomy" id="7868"/>
    <lineage>
        <taxon>Eukaryota</taxon>
        <taxon>Metazoa</taxon>
        <taxon>Chordata</taxon>
        <taxon>Craniata</taxon>
        <taxon>Vertebrata</taxon>
        <taxon>Chondrichthyes</taxon>
        <taxon>Holocephali</taxon>
        <taxon>Chimaeriformes</taxon>
        <taxon>Callorhinchidae</taxon>
        <taxon>Callorhinchus</taxon>
    </lineage>
</organism>
<reference evidence="5" key="1">
    <citation type="journal article" date="2006" name="Science">
        <title>Ancient noncoding elements conserved in the human genome.</title>
        <authorList>
            <person name="Venkatesh B."/>
            <person name="Kirkness E.F."/>
            <person name="Loh Y.H."/>
            <person name="Halpern A.L."/>
            <person name="Lee A.P."/>
            <person name="Johnson J."/>
            <person name="Dandona N."/>
            <person name="Viswanathan L.D."/>
            <person name="Tay A."/>
            <person name="Venter J.C."/>
            <person name="Strausberg R.L."/>
            <person name="Brenner S."/>
        </authorList>
    </citation>
    <scope>NUCLEOTIDE SEQUENCE [LARGE SCALE GENOMIC DNA]</scope>
</reference>
<evidence type="ECO:0000256" key="1">
    <source>
        <dbReference type="ARBA" id="ARBA00006215"/>
    </source>
</evidence>
<dbReference type="PANTHER" id="PTHR16435">
    <property type="entry name" value="SPERMATOGENESIS-ASSOCIATED PROTEIN 6 SPATA6"/>
    <property type="match status" value="1"/>
</dbReference>
<reference evidence="4" key="4">
    <citation type="submission" date="2025-08" db="UniProtKB">
        <authorList>
            <consortium name="Ensembl"/>
        </authorList>
    </citation>
    <scope>IDENTIFICATION</scope>
</reference>
<comment type="similarity">
    <text evidence="1">Belongs to the SPATA6 family.</text>
</comment>
<evidence type="ECO:0000256" key="2">
    <source>
        <dbReference type="ARBA" id="ARBA00022553"/>
    </source>
</evidence>
<protein>
    <recommendedName>
        <fullName evidence="3">Spermatogenesis-associated protein 6 N-terminal domain-containing protein</fullName>
    </recommendedName>
</protein>
<dbReference type="InterPro" id="IPR042769">
    <property type="entry name" value="SPATA6_fam"/>
</dbReference>
<name>A0A4W3HKS1_CALMI</name>
<dbReference type="GO" id="GO:0120212">
    <property type="term" value="C:sperm head-tail coupling apparatus"/>
    <property type="evidence" value="ECO:0007669"/>
    <property type="project" value="InterPro"/>
</dbReference>
<dbReference type="GO" id="GO:0007283">
    <property type="term" value="P:spermatogenesis"/>
    <property type="evidence" value="ECO:0007669"/>
    <property type="project" value="InterPro"/>
</dbReference>
<sequence>LYSQFTLQCIVATHLFSPKVTCPGVILPRKDDILLRVCVLGQHWKTRCIIPVFPLLIHESVQFEKVSTSNIIFCYFFKYSVYLK</sequence>
<reference evidence="4" key="5">
    <citation type="submission" date="2025-09" db="UniProtKB">
        <authorList>
            <consortium name="Ensembl"/>
        </authorList>
    </citation>
    <scope>IDENTIFICATION</scope>
</reference>
<dbReference type="PANTHER" id="PTHR16435:SF6">
    <property type="entry name" value="IP09370P"/>
    <property type="match status" value="1"/>
</dbReference>
<dbReference type="OMA" id="IHESVQF"/>
<evidence type="ECO:0000313" key="4">
    <source>
        <dbReference type="Ensembl" id="ENSCMIP00000016666.1"/>
    </source>
</evidence>
<reference evidence="5" key="2">
    <citation type="journal article" date="2007" name="PLoS Biol.">
        <title>Survey sequencing and comparative analysis of the elephant shark (Callorhinchus milii) genome.</title>
        <authorList>
            <person name="Venkatesh B."/>
            <person name="Kirkness E.F."/>
            <person name="Loh Y.H."/>
            <person name="Halpern A.L."/>
            <person name="Lee A.P."/>
            <person name="Johnson J."/>
            <person name="Dandona N."/>
            <person name="Viswanathan L.D."/>
            <person name="Tay A."/>
            <person name="Venter J.C."/>
            <person name="Strausberg R.L."/>
            <person name="Brenner S."/>
        </authorList>
    </citation>
    <scope>NUCLEOTIDE SEQUENCE [LARGE SCALE GENOMIC DNA]</scope>
</reference>
<accession>A0A4W3HKS1</accession>
<dbReference type="Proteomes" id="UP000314986">
    <property type="component" value="Unassembled WGS sequence"/>
</dbReference>
<dbReference type="AlphaFoldDB" id="A0A4W3HKS1"/>
<evidence type="ECO:0000313" key="5">
    <source>
        <dbReference type="Proteomes" id="UP000314986"/>
    </source>
</evidence>